<dbReference type="EMBL" id="JBHFQA010000346">
    <property type="protein sequence ID" value="KAL2076444.1"/>
    <property type="molecule type" value="Genomic_DNA"/>
</dbReference>
<sequence>MHESERGYGEDGGPKRKKPKHNSHYRIHTEDMDTSVRKESYKVFISLIKEAESFAGWSPIHLMKEVHKELGKVVRASKTRSGALLVECVNEEQQTKAVKITKLGGQNVKCVLGRDKELVRGVITGIPVDESLEGLIANIGNVKVKEAKRLKMKRDGVLMDSLSVLLTFDELMLPQKVFTGFMSYDVRVYVPPPLRCFKCQRYGHVAAICKSKTRCSKCGGEHNYGECAEGATQKCCNCGGNHSAAYGGCEVFKRMREVQRIKVEHGMSYAEAVKQVPRPVPNTQRDGTDRKAECDMQKKSK</sequence>
<dbReference type="AlphaFoldDB" id="A0ABD1INN3"/>
<gene>
    <name evidence="2" type="ORF">ACEWY4_027972</name>
</gene>
<feature type="compositionally biased region" description="Basic residues" evidence="1">
    <location>
        <begin position="15"/>
        <end position="26"/>
    </location>
</feature>
<dbReference type="Proteomes" id="UP001591681">
    <property type="component" value="Unassembled WGS sequence"/>
</dbReference>
<protein>
    <recommendedName>
        <fullName evidence="4">Gag-like protein</fullName>
    </recommendedName>
</protein>
<feature type="compositionally biased region" description="Basic and acidic residues" evidence="1">
    <location>
        <begin position="1"/>
        <end position="14"/>
    </location>
</feature>
<name>A0ABD1INN3_9TELE</name>
<keyword evidence="3" id="KW-1185">Reference proteome</keyword>
<comment type="caution">
    <text evidence="2">The sequence shown here is derived from an EMBL/GenBank/DDBJ whole genome shotgun (WGS) entry which is preliminary data.</text>
</comment>
<feature type="region of interest" description="Disordered" evidence="1">
    <location>
        <begin position="277"/>
        <end position="301"/>
    </location>
</feature>
<evidence type="ECO:0000256" key="1">
    <source>
        <dbReference type="SAM" id="MobiDB-lite"/>
    </source>
</evidence>
<organism evidence="2 3">
    <name type="scientific">Coilia grayii</name>
    <name type="common">Gray's grenadier anchovy</name>
    <dbReference type="NCBI Taxonomy" id="363190"/>
    <lineage>
        <taxon>Eukaryota</taxon>
        <taxon>Metazoa</taxon>
        <taxon>Chordata</taxon>
        <taxon>Craniata</taxon>
        <taxon>Vertebrata</taxon>
        <taxon>Euteleostomi</taxon>
        <taxon>Actinopterygii</taxon>
        <taxon>Neopterygii</taxon>
        <taxon>Teleostei</taxon>
        <taxon>Clupei</taxon>
        <taxon>Clupeiformes</taxon>
        <taxon>Clupeoidei</taxon>
        <taxon>Engraulidae</taxon>
        <taxon>Coilinae</taxon>
        <taxon>Coilia</taxon>
    </lineage>
</organism>
<accession>A0ABD1INN3</accession>
<reference evidence="2 3" key="1">
    <citation type="submission" date="2024-09" db="EMBL/GenBank/DDBJ databases">
        <title>A chromosome-level genome assembly of Gray's grenadier anchovy, Coilia grayii.</title>
        <authorList>
            <person name="Fu Z."/>
        </authorList>
    </citation>
    <scope>NUCLEOTIDE SEQUENCE [LARGE SCALE GENOMIC DNA]</scope>
    <source>
        <strain evidence="2">G4</strain>
        <tissue evidence="2">Muscle</tissue>
    </source>
</reference>
<feature type="compositionally biased region" description="Basic and acidic residues" evidence="1">
    <location>
        <begin position="286"/>
        <end position="301"/>
    </location>
</feature>
<feature type="region of interest" description="Disordered" evidence="1">
    <location>
        <begin position="1"/>
        <end position="31"/>
    </location>
</feature>
<evidence type="ECO:0000313" key="2">
    <source>
        <dbReference type="EMBL" id="KAL2076444.1"/>
    </source>
</evidence>
<evidence type="ECO:0000313" key="3">
    <source>
        <dbReference type="Proteomes" id="UP001591681"/>
    </source>
</evidence>
<proteinExistence type="predicted"/>
<evidence type="ECO:0008006" key="4">
    <source>
        <dbReference type="Google" id="ProtNLM"/>
    </source>
</evidence>